<name>A0A8S1Y8Y8_PAROT</name>
<dbReference type="PANTHER" id="PTHR33706">
    <property type="entry name" value="MORN VARIANT REPEAT PROTEIN"/>
    <property type="match status" value="1"/>
</dbReference>
<evidence type="ECO:0000313" key="2">
    <source>
        <dbReference type="Proteomes" id="UP000683925"/>
    </source>
</evidence>
<dbReference type="OrthoDB" id="298777at2759"/>
<keyword evidence="2" id="KW-1185">Reference proteome</keyword>
<dbReference type="AlphaFoldDB" id="A0A8S1Y8Y8"/>
<organism evidence="1 2">
    <name type="scientific">Paramecium octaurelia</name>
    <dbReference type="NCBI Taxonomy" id="43137"/>
    <lineage>
        <taxon>Eukaryota</taxon>
        <taxon>Sar</taxon>
        <taxon>Alveolata</taxon>
        <taxon>Ciliophora</taxon>
        <taxon>Intramacronucleata</taxon>
        <taxon>Oligohymenophorea</taxon>
        <taxon>Peniculida</taxon>
        <taxon>Parameciidae</taxon>
        <taxon>Paramecium</taxon>
    </lineage>
</organism>
<proteinExistence type="predicted"/>
<dbReference type="EMBL" id="CAJJDP010000144">
    <property type="protein sequence ID" value="CAD8207994.1"/>
    <property type="molecule type" value="Genomic_DNA"/>
</dbReference>
<protein>
    <submittedName>
        <fullName evidence="1">Uncharacterized protein</fullName>
    </submittedName>
</protein>
<gene>
    <name evidence="1" type="ORF">POCTA_138.1.T1430002</name>
</gene>
<dbReference type="PANTHER" id="PTHR33706:SF1">
    <property type="entry name" value="TPR REPEAT PROTEIN"/>
    <property type="match status" value="1"/>
</dbReference>
<sequence length="570" mass="67119">MTYLNAQILLLHKGKEQEQHISTLDCKGLKRYCAKLQETQFQVMYTKNMEMNYVQDGEILRFDAIEDYNNKPQIMKNLQQIKHLNWHGSFNLNYKKQGMWYPTWKGVKLDAGGSYSNGLKQGNWKELVQNYWEKAEVFQQGNYQNNQKKGVWQIIRNNKPIHESTYSENGIKIGRGFELHDNYHEGNQVILNGEYKQGKKIGKWNTLLEEKVLCSGVYDDQGIKRGQWEELHNNFFESNYLIESGLYLGSQFGQLPISWKSGQWNIKFEGNVIGGGQYENGFKNGQWTEVHDQFSKENQVFYQGVYKNGKKVEDWKILFKSEEVSKLELIGGGKYDENELKTGIWRELHENFYTYGQIIYQGVYSKGKKQQKWVIQYRPQKESNFIEIGGGFYDSEGRKDNLWVELHANFSQQREVLYKGIYKNGIKYDQWETLQMMDNREEIRNIGGGCYDENQLKNGKWTDLYENFNNDAQVRYKGEYKNGKKQGSWKIDFRESKVIKIEMTIGNGDYDENGRKSGEWVELVDDFDKWKQIIYKGKYVEGVKVGDWNQWIRKSNQGNFVPDVEDGSKN</sequence>
<evidence type="ECO:0000313" key="1">
    <source>
        <dbReference type="EMBL" id="CAD8207994.1"/>
    </source>
</evidence>
<comment type="caution">
    <text evidence="1">The sequence shown here is derived from an EMBL/GenBank/DDBJ whole genome shotgun (WGS) entry which is preliminary data.</text>
</comment>
<accession>A0A8S1Y8Y8</accession>
<dbReference type="OMA" id="HDNYHEG"/>
<dbReference type="Proteomes" id="UP000683925">
    <property type="component" value="Unassembled WGS sequence"/>
</dbReference>
<reference evidence="1" key="1">
    <citation type="submission" date="2021-01" db="EMBL/GenBank/DDBJ databases">
        <authorList>
            <consortium name="Genoscope - CEA"/>
            <person name="William W."/>
        </authorList>
    </citation>
    <scope>NUCLEOTIDE SEQUENCE</scope>
</reference>